<comment type="caution">
    <text evidence="3">The sequence shown here is derived from an EMBL/GenBank/DDBJ whole genome shotgun (WGS) entry which is preliminary data.</text>
</comment>
<feature type="region of interest" description="Disordered" evidence="1">
    <location>
        <begin position="506"/>
        <end position="544"/>
    </location>
</feature>
<dbReference type="Pfam" id="PF15253">
    <property type="entry name" value="STIL_N"/>
    <property type="match status" value="1"/>
</dbReference>
<dbReference type="EMBL" id="JASJQH010007009">
    <property type="protein sequence ID" value="KAK9720601.1"/>
    <property type="molecule type" value="Genomic_DNA"/>
</dbReference>
<accession>A0ABR2W574</accession>
<sequence>MASHTPKSSNGSHYSPRVAPPRPKPLPGGPLISNYASTSNPIPSQPIPRPHPLSQNIQSLKDPILSNATQERSLKEEDVSTPQSCANKQRTKGIEPPELNEIPERTPVRLIRQVTTNLNLINGDLKLKKSENIESTTVHTPCSEGDSDINVSTSSRINSSNLSTDSSPFKIYRSPKSGVVYSFSPENLMTRAIYIGTTALKTAAHHFTEVSCETGFIIGQSEEESNLSVFLDRFDPGKRYGEAENKVPTTLLKEDLLYEIIGTSNETSTSNAEMVQFNKALEELDAQVSYLTHQPSSLAFVFFTCLRRDDGHVSVKCNMLVPNVHFRLRYIKPLKVAESEVLDSLRYSHSRDERIGYTILDNSGSLNIVPGENVKKKQNRIVGLWASNMQLSDSRLVDKIVQYIAWRWERNGGKPDKRPMILLLFNFNSSSNSLDQIYLECLPKMDHPKIVAYSCEKILMNDLEPLRFDSWEFVLDISPTFRQSYEARFGIGVSSCIKKPEFSLLESPKTPSQENNRVSDESYESIIHDRSNESSPISSDTNSTAHNVNDTICEASSFQVCSLNDPSPIDKAKQEQQYAGHTPHPSKVTSIASRNRHSSASISTRNTRSPRVTFASQEELISNEEFTENSDEIMSHHYRATLSRRFTHMTDNDSANDVGSLSEMSPTYSPNDSIIQHRRNVHSSGGSQDTPWHDGRSPSTDMYPTTATASGGYIGRYDYHETPSKSHYNTCVGQVSREYEGYIQDKQRSVKLPVSTQYHEKNALTCKHCEVQHTHHGRTIPRGSHDNPARTNGLQESAEAWNRSSTNPYGKRNTYDEPIVHTNNRMNPYASTCLHCHPIKPPLDYSCTHCRSAISGKSNEHHIQAQRNIHEIEQDRYFPCIINHRNPSDYTQALERRDLENPPYICKCAHLDFKAQQPANVALEETKGDHTLYRNEPSTSKELRTPISTVEREGKRNQYSFTGEQEITERTDLDQYDFYNDHRLLDDLSPVIRSENSSLEQKKQCGKVTSSAKDEKQSQPKDYESRLDFLQQQIDRLQLQVVKSKHYASNSNQTETVRYHHISANTTTISQDPVDDLLRHDVGVNTTIQKMISQTSHHISISHQENTPGSQATRAIDRPEVKKKSRTRIREQRIQITKLLSRVNEILAEGGDNEYSTLNEKSNVSEESDDIYVAEVDSASDNRVDEGIKDRIASMVSNPEESFSLCELDQPPKAKVPKEINECHLVTASQSVRKEGTVNRNVSSQKKPVIVRDIETQTSQVFNRSVLNSRKDLCPNGLSNNVVSTTQEQVYSQTKKSHSQLANLDSEIFIKEVIDPTESYPNVTKDFSRHPTLRVRRLATNPSWGSHDAVDRIVNRYLRG</sequence>
<keyword evidence="4" id="KW-1185">Reference proteome</keyword>
<reference evidence="3 4" key="1">
    <citation type="submission" date="2023-04" db="EMBL/GenBank/DDBJ databases">
        <title>Genome of Basidiobolus ranarum AG-B5.</title>
        <authorList>
            <person name="Stajich J.E."/>
            <person name="Carter-House D."/>
            <person name="Gryganskyi A."/>
        </authorList>
    </citation>
    <scope>NUCLEOTIDE SEQUENCE [LARGE SCALE GENOMIC DNA]</scope>
    <source>
        <strain evidence="3 4">AG-B5</strain>
    </source>
</reference>
<dbReference type="Proteomes" id="UP001479436">
    <property type="component" value="Unassembled WGS sequence"/>
</dbReference>
<proteinExistence type="predicted"/>
<gene>
    <name evidence="3" type="ORF">K7432_004062</name>
</gene>
<feature type="domain" description="STIL N-terminal" evidence="2">
    <location>
        <begin position="199"/>
        <end position="290"/>
    </location>
</feature>
<evidence type="ECO:0000259" key="2">
    <source>
        <dbReference type="Pfam" id="PF15253"/>
    </source>
</evidence>
<name>A0ABR2W574_9FUNG</name>
<organism evidence="3 4">
    <name type="scientific">Basidiobolus ranarum</name>
    <dbReference type="NCBI Taxonomy" id="34480"/>
    <lineage>
        <taxon>Eukaryota</taxon>
        <taxon>Fungi</taxon>
        <taxon>Fungi incertae sedis</taxon>
        <taxon>Zoopagomycota</taxon>
        <taxon>Entomophthoromycotina</taxon>
        <taxon>Basidiobolomycetes</taxon>
        <taxon>Basidiobolales</taxon>
        <taxon>Basidiobolaceae</taxon>
        <taxon>Basidiobolus</taxon>
    </lineage>
</organism>
<feature type="region of interest" description="Disordered" evidence="1">
    <location>
        <begin position="1"/>
        <end position="56"/>
    </location>
</feature>
<evidence type="ECO:0000256" key="1">
    <source>
        <dbReference type="SAM" id="MobiDB-lite"/>
    </source>
</evidence>
<feature type="compositionally biased region" description="Polar residues" evidence="1">
    <location>
        <begin position="1"/>
        <end position="13"/>
    </location>
</feature>
<evidence type="ECO:0000313" key="3">
    <source>
        <dbReference type="EMBL" id="KAK9720601.1"/>
    </source>
</evidence>
<feature type="compositionally biased region" description="Polar residues" evidence="1">
    <location>
        <begin position="587"/>
        <end position="614"/>
    </location>
</feature>
<evidence type="ECO:0000313" key="4">
    <source>
        <dbReference type="Proteomes" id="UP001479436"/>
    </source>
</evidence>
<feature type="compositionally biased region" description="Pro residues" evidence="1">
    <location>
        <begin position="18"/>
        <end position="28"/>
    </location>
</feature>
<feature type="region of interest" description="Disordered" evidence="1">
    <location>
        <begin position="680"/>
        <end position="704"/>
    </location>
</feature>
<feature type="compositionally biased region" description="Basic and acidic residues" evidence="1">
    <location>
        <begin position="1012"/>
        <end position="1022"/>
    </location>
</feature>
<feature type="region of interest" description="Disordered" evidence="1">
    <location>
        <begin position="566"/>
        <end position="614"/>
    </location>
</feature>
<protein>
    <recommendedName>
        <fullName evidence="2">STIL N-terminal domain-containing protein</fullName>
    </recommendedName>
</protein>
<feature type="compositionally biased region" description="Polar residues" evidence="1">
    <location>
        <begin position="533"/>
        <end position="544"/>
    </location>
</feature>
<dbReference type="InterPro" id="IPR057731">
    <property type="entry name" value="STIL_N"/>
</dbReference>
<feature type="region of interest" description="Disordered" evidence="1">
    <location>
        <begin position="995"/>
        <end position="1022"/>
    </location>
</feature>
<feature type="region of interest" description="Disordered" evidence="1">
    <location>
        <begin position="71"/>
        <end position="100"/>
    </location>
</feature>